<sequence>MNTSKLSLNLFVIAFLVAFLPPSTFSQDKTPAGEDKAPTSPQPWVDTSYTAEQLSKLVPAARPEDVSSPEAIVRAMGESSSGHKGDWNSDRFRSLFLPNVLFSYVFTQSDGTKVVSSLSLDKMVQALTELLQKTDWYVKVDSVHVTMIDRPTQGVKLANADGIGGEGAKQSDLETIPHTRSATSLIFFNNRWWIASQIW</sequence>
<proteinExistence type="predicted"/>
<protein>
    <submittedName>
        <fullName evidence="2">Uncharacterized protein</fullName>
    </submittedName>
</protein>
<feature type="chain" id="PRO_5032791911" evidence="1">
    <location>
        <begin position="27"/>
        <end position="199"/>
    </location>
</feature>
<evidence type="ECO:0000313" key="3">
    <source>
        <dbReference type="Proteomes" id="UP000538666"/>
    </source>
</evidence>
<dbReference type="AlphaFoldDB" id="A0A841K8B7"/>
<organism evidence="2 3">
    <name type="scientific">Silvibacterium bohemicum</name>
    <dbReference type="NCBI Taxonomy" id="1577686"/>
    <lineage>
        <taxon>Bacteria</taxon>
        <taxon>Pseudomonadati</taxon>
        <taxon>Acidobacteriota</taxon>
        <taxon>Terriglobia</taxon>
        <taxon>Terriglobales</taxon>
        <taxon>Acidobacteriaceae</taxon>
        <taxon>Silvibacterium</taxon>
    </lineage>
</organism>
<reference evidence="2 3" key="1">
    <citation type="submission" date="2020-08" db="EMBL/GenBank/DDBJ databases">
        <title>Genomic Encyclopedia of Type Strains, Phase IV (KMG-IV): sequencing the most valuable type-strain genomes for metagenomic binning, comparative biology and taxonomic classification.</title>
        <authorList>
            <person name="Goeker M."/>
        </authorList>
    </citation>
    <scope>NUCLEOTIDE SEQUENCE [LARGE SCALE GENOMIC DNA]</scope>
    <source>
        <strain evidence="2 3">DSM 103733</strain>
    </source>
</reference>
<evidence type="ECO:0000256" key="1">
    <source>
        <dbReference type="SAM" id="SignalP"/>
    </source>
</evidence>
<keyword evidence="3" id="KW-1185">Reference proteome</keyword>
<name>A0A841K8B7_9BACT</name>
<accession>A0A841K8B7</accession>
<keyword evidence="1" id="KW-0732">Signal</keyword>
<dbReference type="OrthoDB" id="8754772at2"/>
<comment type="caution">
    <text evidence="2">The sequence shown here is derived from an EMBL/GenBank/DDBJ whole genome shotgun (WGS) entry which is preliminary data.</text>
</comment>
<evidence type="ECO:0000313" key="2">
    <source>
        <dbReference type="EMBL" id="MBB6147361.1"/>
    </source>
</evidence>
<gene>
    <name evidence="2" type="ORF">HNQ77_005357</name>
</gene>
<dbReference type="EMBL" id="JACHEK010000014">
    <property type="protein sequence ID" value="MBB6147361.1"/>
    <property type="molecule type" value="Genomic_DNA"/>
</dbReference>
<dbReference type="RefSeq" id="WP_050061436.1">
    <property type="nucleotide sequence ID" value="NZ_JACHEK010000014.1"/>
</dbReference>
<feature type="signal peptide" evidence="1">
    <location>
        <begin position="1"/>
        <end position="26"/>
    </location>
</feature>
<dbReference type="Proteomes" id="UP000538666">
    <property type="component" value="Unassembled WGS sequence"/>
</dbReference>